<evidence type="ECO:0000313" key="1">
    <source>
        <dbReference type="EMBL" id="GIM95884.1"/>
    </source>
</evidence>
<proteinExistence type="predicted"/>
<comment type="caution">
    <text evidence="1">The sequence shown here is derived from an EMBL/GenBank/DDBJ whole genome shotgun (WGS) entry which is preliminary data.</text>
</comment>
<protein>
    <submittedName>
        <fullName evidence="1">Uncharacterized protein</fullName>
    </submittedName>
</protein>
<dbReference type="InterPro" id="IPR049457">
    <property type="entry name" value="Emfourin"/>
</dbReference>
<reference evidence="1 2" key="1">
    <citation type="submission" date="2021-03" db="EMBL/GenBank/DDBJ databases">
        <title>Whole genome shotgun sequence of Actinoplanes toevensis NBRC 105298.</title>
        <authorList>
            <person name="Komaki H."/>
            <person name="Tamura T."/>
        </authorList>
    </citation>
    <scope>NUCLEOTIDE SEQUENCE [LARGE SCALE GENOMIC DNA]</scope>
    <source>
        <strain evidence="1 2">NBRC 105298</strain>
    </source>
</reference>
<dbReference type="Proteomes" id="UP000677082">
    <property type="component" value="Unassembled WGS sequence"/>
</dbReference>
<dbReference type="RefSeq" id="WP_213011578.1">
    <property type="nucleotide sequence ID" value="NZ_BOQN01000102.1"/>
</dbReference>
<evidence type="ECO:0000313" key="2">
    <source>
        <dbReference type="Proteomes" id="UP000677082"/>
    </source>
</evidence>
<dbReference type="EMBL" id="BOQN01000102">
    <property type="protein sequence ID" value="GIM95884.1"/>
    <property type="molecule type" value="Genomic_DNA"/>
</dbReference>
<dbReference type="AlphaFoldDB" id="A0A919W936"/>
<organism evidence="1 2">
    <name type="scientific">Paractinoplanes toevensis</name>
    <dbReference type="NCBI Taxonomy" id="571911"/>
    <lineage>
        <taxon>Bacteria</taxon>
        <taxon>Bacillati</taxon>
        <taxon>Actinomycetota</taxon>
        <taxon>Actinomycetes</taxon>
        <taxon>Micromonosporales</taxon>
        <taxon>Micromonosporaceae</taxon>
        <taxon>Paractinoplanes</taxon>
    </lineage>
</organism>
<keyword evidence="2" id="KW-1185">Reference proteome</keyword>
<gene>
    <name evidence="1" type="ORF">Ato02nite_076770</name>
</gene>
<accession>A0A919W936</accession>
<sequence>MGERVRVELRRTGGFTGRPVHVVLDSARLPPADAAELVRLVSAIDPGMLKSTATSAGADLMRYDLTIERGPQRWQGTVSDPAIPARLRPLLQFLTNHS</sequence>
<name>A0A919W936_9ACTN</name>
<dbReference type="Pfam" id="PF20242">
    <property type="entry name" value="Emfourin"/>
    <property type="match status" value="1"/>
</dbReference>